<keyword evidence="12" id="KW-1185">Reference proteome</keyword>
<evidence type="ECO:0000313" key="12">
    <source>
        <dbReference type="Proteomes" id="UP001595384"/>
    </source>
</evidence>
<keyword evidence="5 10" id="KW-1133">Transmembrane helix</keyword>
<protein>
    <recommendedName>
        <fullName evidence="8">Guanidinium exporter</fullName>
    </recommendedName>
</protein>
<evidence type="ECO:0000256" key="3">
    <source>
        <dbReference type="ARBA" id="ARBA00022475"/>
    </source>
</evidence>
<keyword evidence="3" id="KW-1003">Cell membrane</keyword>
<dbReference type="SUPFAM" id="SSF103481">
    <property type="entry name" value="Multidrug resistance efflux transporter EmrE"/>
    <property type="match status" value="1"/>
</dbReference>
<evidence type="ECO:0000256" key="7">
    <source>
        <dbReference type="ARBA" id="ARBA00038151"/>
    </source>
</evidence>
<keyword evidence="2" id="KW-0813">Transport</keyword>
<name>A0ABV7C668_9VIBR</name>
<dbReference type="Proteomes" id="UP001595384">
    <property type="component" value="Unassembled WGS sequence"/>
</dbReference>
<evidence type="ECO:0000256" key="6">
    <source>
        <dbReference type="ARBA" id="ARBA00023136"/>
    </source>
</evidence>
<dbReference type="Pfam" id="PF00893">
    <property type="entry name" value="Multi_Drug_Res"/>
    <property type="match status" value="1"/>
</dbReference>
<reference evidence="12" key="1">
    <citation type="journal article" date="2019" name="Int. J. Syst. Evol. Microbiol.">
        <title>The Global Catalogue of Microorganisms (GCM) 10K type strain sequencing project: providing services to taxonomists for standard genome sequencing and annotation.</title>
        <authorList>
            <consortium name="The Broad Institute Genomics Platform"/>
            <consortium name="The Broad Institute Genome Sequencing Center for Infectious Disease"/>
            <person name="Wu L."/>
            <person name="Ma J."/>
        </authorList>
    </citation>
    <scope>NUCLEOTIDE SEQUENCE [LARGE SCALE GENOMIC DNA]</scope>
    <source>
        <strain evidence="12">KCTC 62784</strain>
    </source>
</reference>
<evidence type="ECO:0000256" key="10">
    <source>
        <dbReference type="SAM" id="Phobius"/>
    </source>
</evidence>
<feature type="transmembrane region" description="Helical" evidence="10">
    <location>
        <begin position="84"/>
        <end position="103"/>
    </location>
</feature>
<dbReference type="EMBL" id="JBHRSE010000042">
    <property type="protein sequence ID" value="MFC3023517.1"/>
    <property type="molecule type" value="Genomic_DNA"/>
</dbReference>
<dbReference type="Gene3D" id="1.10.3730.20">
    <property type="match status" value="1"/>
</dbReference>
<gene>
    <name evidence="11" type="primary">sugE</name>
    <name evidence="11" type="ORF">ACFODT_06745</name>
</gene>
<dbReference type="PANTHER" id="PTHR30561">
    <property type="entry name" value="SMR FAMILY PROTON-DEPENDENT DRUG EFFLUX TRANSPORTER SUGE"/>
    <property type="match status" value="1"/>
</dbReference>
<evidence type="ECO:0000313" key="11">
    <source>
        <dbReference type="EMBL" id="MFC3023517.1"/>
    </source>
</evidence>
<accession>A0ABV7C668</accession>
<comment type="subcellular location">
    <subcellularLocation>
        <location evidence="1 9">Cell membrane</location>
        <topology evidence="1 9">Multi-pass membrane protein</topology>
    </subcellularLocation>
</comment>
<keyword evidence="6 10" id="KW-0472">Membrane</keyword>
<proteinExistence type="inferred from homology"/>
<evidence type="ECO:0000256" key="2">
    <source>
        <dbReference type="ARBA" id="ARBA00022448"/>
    </source>
</evidence>
<dbReference type="InterPro" id="IPR045324">
    <property type="entry name" value="Small_multidrug_res"/>
</dbReference>
<organism evidence="11 12">
    <name type="scientific">Vibrio zhugei</name>
    <dbReference type="NCBI Taxonomy" id="2479546"/>
    <lineage>
        <taxon>Bacteria</taxon>
        <taxon>Pseudomonadati</taxon>
        <taxon>Pseudomonadota</taxon>
        <taxon>Gammaproteobacteria</taxon>
        <taxon>Vibrionales</taxon>
        <taxon>Vibrionaceae</taxon>
        <taxon>Vibrio</taxon>
    </lineage>
</organism>
<dbReference type="NCBIfam" id="NF008512">
    <property type="entry name" value="PRK11431.1"/>
    <property type="match status" value="1"/>
</dbReference>
<evidence type="ECO:0000256" key="9">
    <source>
        <dbReference type="RuleBase" id="RU003942"/>
    </source>
</evidence>
<comment type="caution">
    <text evidence="11">The sequence shown here is derived from an EMBL/GenBank/DDBJ whole genome shotgun (WGS) entry which is preliminary data.</text>
</comment>
<feature type="transmembrane region" description="Helical" evidence="10">
    <location>
        <begin position="57"/>
        <end position="78"/>
    </location>
</feature>
<dbReference type="RefSeq" id="WP_123015997.1">
    <property type="nucleotide sequence ID" value="NZ_AP024911.1"/>
</dbReference>
<evidence type="ECO:0000256" key="1">
    <source>
        <dbReference type="ARBA" id="ARBA00004651"/>
    </source>
</evidence>
<evidence type="ECO:0000256" key="4">
    <source>
        <dbReference type="ARBA" id="ARBA00022692"/>
    </source>
</evidence>
<keyword evidence="4 9" id="KW-0812">Transmembrane</keyword>
<feature type="transmembrane region" description="Helical" evidence="10">
    <location>
        <begin position="33"/>
        <end position="50"/>
    </location>
</feature>
<evidence type="ECO:0000256" key="8">
    <source>
        <dbReference type="ARBA" id="ARBA00039168"/>
    </source>
</evidence>
<comment type="similarity">
    <text evidence="7">Belongs to the drug/metabolite transporter (DMT) superfamily. Small multidrug resistance (SMR) (TC 2.A.7.1) family. Gdx/SugE subfamily.</text>
</comment>
<evidence type="ECO:0000256" key="5">
    <source>
        <dbReference type="ARBA" id="ARBA00022989"/>
    </source>
</evidence>
<dbReference type="InterPro" id="IPR000390">
    <property type="entry name" value="Small_drug/metabolite_transptr"/>
</dbReference>
<dbReference type="PANTHER" id="PTHR30561:SF0">
    <property type="entry name" value="GUANIDINIUM EXPORTER"/>
    <property type="match status" value="1"/>
</dbReference>
<dbReference type="InterPro" id="IPR037185">
    <property type="entry name" value="EmrE-like"/>
</dbReference>
<sequence>MNWLILIVAGLLEVVWAIGLKYSHGFSKPLPSLMTLTAVAASFYLLSLALRSLPLSIAYAVWVGIGVIGTVLFGFVVFKEPISLLKVISLMLIITGIIGLKVATTAH</sequence>